<feature type="domain" description="RmlD-like substrate binding" evidence="7">
    <location>
        <begin position="1"/>
        <end position="282"/>
    </location>
</feature>
<comment type="function">
    <text evidence="6">Catalyzes the reduction of dTDP-6-deoxy-L-lyxo-4-hexulose to yield dTDP-L-rhamnose.</text>
</comment>
<evidence type="ECO:0000313" key="9">
    <source>
        <dbReference type="Proteomes" id="UP001497416"/>
    </source>
</evidence>
<evidence type="ECO:0000256" key="4">
    <source>
        <dbReference type="ARBA" id="ARBA00017099"/>
    </source>
</evidence>
<gene>
    <name evidence="8" type="primary">spsK</name>
    <name evidence="8" type="ORF">T190607A01A_40090</name>
</gene>
<keyword evidence="9" id="KW-1185">Reference proteome</keyword>
<evidence type="ECO:0000313" key="8">
    <source>
        <dbReference type="EMBL" id="CAL2090823.1"/>
    </source>
</evidence>
<dbReference type="Gene3D" id="3.40.50.720">
    <property type="entry name" value="NAD(P)-binding Rossmann-like Domain"/>
    <property type="match status" value="1"/>
</dbReference>
<dbReference type="EMBL" id="CAXIXY010000006">
    <property type="protein sequence ID" value="CAL2090823.1"/>
    <property type="molecule type" value="Genomic_DNA"/>
</dbReference>
<dbReference type="Pfam" id="PF04321">
    <property type="entry name" value="RmlD_sub_bind"/>
    <property type="match status" value="1"/>
</dbReference>
<dbReference type="PANTHER" id="PTHR10491:SF4">
    <property type="entry name" value="METHIONINE ADENOSYLTRANSFERASE 2 SUBUNIT BETA"/>
    <property type="match status" value="1"/>
</dbReference>
<dbReference type="InterPro" id="IPR029903">
    <property type="entry name" value="RmlD-like-bd"/>
</dbReference>
<evidence type="ECO:0000259" key="7">
    <source>
        <dbReference type="Pfam" id="PF04321"/>
    </source>
</evidence>
<dbReference type="InterPro" id="IPR005913">
    <property type="entry name" value="dTDP_dehydrorham_reduct"/>
</dbReference>
<comment type="similarity">
    <text evidence="2 6">Belongs to the dTDP-4-dehydrorhamnose reductase family.</text>
</comment>
<dbReference type="NCBIfam" id="TIGR01214">
    <property type="entry name" value="rmlD"/>
    <property type="match status" value="1"/>
</dbReference>
<dbReference type="SUPFAM" id="SSF51735">
    <property type="entry name" value="NAD(P)-binding Rossmann-fold domains"/>
    <property type="match status" value="1"/>
</dbReference>
<evidence type="ECO:0000256" key="1">
    <source>
        <dbReference type="ARBA" id="ARBA00004781"/>
    </source>
</evidence>
<evidence type="ECO:0000256" key="3">
    <source>
        <dbReference type="ARBA" id="ARBA00012929"/>
    </source>
</evidence>
<evidence type="ECO:0000256" key="5">
    <source>
        <dbReference type="ARBA" id="ARBA00048200"/>
    </source>
</evidence>
<evidence type="ECO:0000256" key="2">
    <source>
        <dbReference type="ARBA" id="ARBA00010944"/>
    </source>
</evidence>
<dbReference type="PANTHER" id="PTHR10491">
    <property type="entry name" value="DTDP-4-DEHYDRORHAMNOSE REDUCTASE"/>
    <property type="match status" value="1"/>
</dbReference>
<dbReference type="InterPro" id="IPR036291">
    <property type="entry name" value="NAD(P)-bd_dom_sf"/>
</dbReference>
<protein>
    <recommendedName>
        <fullName evidence="4 6">dTDP-4-dehydrorhamnose reductase</fullName>
        <ecNumber evidence="3 6">1.1.1.133</ecNumber>
    </recommendedName>
</protein>
<name>A0ABP1EW18_9FLAO</name>
<dbReference type="RefSeq" id="WP_348713018.1">
    <property type="nucleotide sequence ID" value="NZ_CAXIXY010000006.1"/>
</dbReference>
<accession>A0ABP1EW18</accession>
<comment type="catalytic activity">
    <reaction evidence="5">
        <text>dTDP-beta-L-rhamnose + NADP(+) = dTDP-4-dehydro-beta-L-rhamnose + NADPH + H(+)</text>
        <dbReference type="Rhea" id="RHEA:21796"/>
        <dbReference type="ChEBI" id="CHEBI:15378"/>
        <dbReference type="ChEBI" id="CHEBI:57510"/>
        <dbReference type="ChEBI" id="CHEBI:57783"/>
        <dbReference type="ChEBI" id="CHEBI:58349"/>
        <dbReference type="ChEBI" id="CHEBI:62830"/>
        <dbReference type="EC" id="1.1.1.133"/>
    </reaction>
</comment>
<organism evidence="8 9">
    <name type="scientific">Tenacibaculum platacis</name>
    <dbReference type="NCBI Taxonomy" id="3137852"/>
    <lineage>
        <taxon>Bacteria</taxon>
        <taxon>Pseudomonadati</taxon>
        <taxon>Bacteroidota</taxon>
        <taxon>Flavobacteriia</taxon>
        <taxon>Flavobacteriales</taxon>
        <taxon>Flavobacteriaceae</taxon>
        <taxon>Tenacibaculum</taxon>
    </lineage>
</organism>
<comment type="caution">
    <text evidence="8">The sequence shown here is derived from an EMBL/GenBank/DDBJ whole genome shotgun (WGS) entry which is preliminary data.</text>
</comment>
<keyword evidence="6" id="KW-0560">Oxidoreductase</keyword>
<sequence>MNILVTGASGQLGKEIQHQSKQSSHTFFFENSKELDITIQEKVNSYIKDNKIDFIINCAAYTAVDKAEEELEKANLVNAEGVENLVLAIGGNKGKMIHISTDYVFDGNANVPLKETDTTDPINAYGISKRLGENYFLESNVPGIILRTSWLYSSFGNNFVKTMMRLGKEKSKLQVVSDQIGSPTYARDLANVCLQLVESDFSDKQRVYHYSNSGVTSWFEFAKEIMTIANLDCEVLPIKSDDYKTLAKRPFYSVMDTTRIKEDFNLNIPFWKDSLRECINNCQN</sequence>
<dbReference type="Gene3D" id="3.90.25.10">
    <property type="entry name" value="UDP-galactose 4-epimerase, domain 1"/>
    <property type="match status" value="1"/>
</dbReference>
<keyword evidence="6" id="KW-0521">NADP</keyword>
<dbReference type="EC" id="1.1.1.133" evidence="3 6"/>
<proteinExistence type="inferred from homology"/>
<dbReference type="Proteomes" id="UP001497416">
    <property type="component" value="Unassembled WGS sequence"/>
</dbReference>
<dbReference type="CDD" id="cd05254">
    <property type="entry name" value="dTDP_HR_like_SDR_e"/>
    <property type="match status" value="1"/>
</dbReference>
<comment type="pathway">
    <text evidence="1 6">Carbohydrate biosynthesis; dTDP-L-rhamnose biosynthesis.</text>
</comment>
<evidence type="ECO:0000256" key="6">
    <source>
        <dbReference type="RuleBase" id="RU364082"/>
    </source>
</evidence>
<reference evidence="8 9" key="1">
    <citation type="submission" date="2024-05" db="EMBL/GenBank/DDBJ databases">
        <authorList>
            <person name="Duchaud E."/>
        </authorList>
    </citation>
    <scope>NUCLEOTIDE SEQUENCE [LARGE SCALE GENOMIC DNA]</scope>
    <source>
        <strain evidence="8">Ena-SAMPLE-TAB-13-05-2024-13:56:06:370-140302</strain>
    </source>
</reference>